<gene>
    <name evidence="2" type="ORF">CNR27_07590</name>
</gene>
<name>A0A290XE05_9GAMM</name>
<protein>
    <submittedName>
        <fullName evidence="2">DNA-deoxyinosine glycosylase</fullName>
    </submittedName>
</protein>
<accession>A0A290XE05</accession>
<dbReference type="InterPro" id="IPR005122">
    <property type="entry name" value="Uracil-DNA_glycosylase-like"/>
</dbReference>
<evidence type="ECO:0000259" key="1">
    <source>
        <dbReference type="SMART" id="SM00986"/>
    </source>
</evidence>
<dbReference type="KEGG" id="lum:CNR27_07590"/>
<dbReference type="InterPro" id="IPR036895">
    <property type="entry name" value="Uracil-DNA_glycosylase-like_sf"/>
</dbReference>
<dbReference type="AlphaFoldDB" id="A0A290XE05"/>
<evidence type="ECO:0000313" key="2">
    <source>
        <dbReference type="EMBL" id="ATD67319.1"/>
    </source>
</evidence>
<dbReference type="EMBL" id="CP023406">
    <property type="protein sequence ID" value="ATD67319.1"/>
    <property type="molecule type" value="Genomic_DNA"/>
</dbReference>
<dbReference type="NCBIfam" id="TIGR04274">
    <property type="entry name" value="hypoxanDNAglyco"/>
    <property type="match status" value="1"/>
</dbReference>
<dbReference type="SMART" id="SM00986">
    <property type="entry name" value="UDG"/>
    <property type="match status" value="1"/>
</dbReference>
<dbReference type="RefSeq" id="WP_096297641.1">
    <property type="nucleotide sequence ID" value="NZ_CP023406.1"/>
</dbReference>
<dbReference type="Pfam" id="PF03167">
    <property type="entry name" value="UDG"/>
    <property type="match status" value="1"/>
</dbReference>
<dbReference type="Proteomes" id="UP000218968">
    <property type="component" value="Chromosome"/>
</dbReference>
<dbReference type="InterPro" id="IPR026353">
    <property type="entry name" value="Hypoxan-DNA_Glyclase"/>
</dbReference>
<organism evidence="2 3">
    <name type="scientific">Luteimonas chenhongjianii</name>
    <dbReference type="NCBI Taxonomy" id="2006110"/>
    <lineage>
        <taxon>Bacteria</taxon>
        <taxon>Pseudomonadati</taxon>
        <taxon>Pseudomonadota</taxon>
        <taxon>Gammaproteobacteria</taxon>
        <taxon>Lysobacterales</taxon>
        <taxon>Lysobacteraceae</taxon>
        <taxon>Luteimonas</taxon>
    </lineage>
</organism>
<dbReference type="SUPFAM" id="SSF52141">
    <property type="entry name" value="Uracil-DNA glycosylase-like"/>
    <property type="match status" value="1"/>
</dbReference>
<dbReference type="Gene3D" id="3.40.470.10">
    <property type="entry name" value="Uracil-DNA glycosylase-like domain"/>
    <property type="match status" value="1"/>
</dbReference>
<proteinExistence type="predicted"/>
<dbReference type="SMART" id="SM00987">
    <property type="entry name" value="UreE_C"/>
    <property type="match status" value="1"/>
</dbReference>
<sequence>MSPDAPAVRSFAPAADSRARVLVLGSMPGLASLDAGRYYAHPRNLFWPIVGALFGFDPGLPYAERMRHLGDAGVALWDVIGECVRPGSLDTRIQAASVVPNDVGALLARYPSITRLRFNGAAAETLFRRHVLPTLTSMPDLQRLPSTSPAHAAMDFDAKLAAWRAGLALA</sequence>
<evidence type="ECO:0000313" key="3">
    <source>
        <dbReference type="Proteomes" id="UP000218968"/>
    </source>
</evidence>
<keyword evidence="3" id="KW-1185">Reference proteome</keyword>
<dbReference type="CDD" id="cd10032">
    <property type="entry name" value="UDG-F6_HDG"/>
    <property type="match status" value="1"/>
</dbReference>
<feature type="domain" description="Uracil-DNA glycosylase-like" evidence="1">
    <location>
        <begin position="12"/>
        <end position="167"/>
    </location>
</feature>
<dbReference type="OrthoDB" id="9799921at2"/>
<reference evidence="3" key="1">
    <citation type="submission" date="2017-09" db="EMBL/GenBank/DDBJ databases">
        <title>Luteimonas liuhanmingii sp.nov., isolated from the intestinal contents of Tibetan Plateau Pika in Yushu, Qinghai Province, China.</title>
        <authorList>
            <person name="Gui Z."/>
        </authorList>
    </citation>
    <scope>NUCLEOTIDE SEQUENCE [LARGE SCALE GENOMIC DNA]</scope>
    <source>
        <strain evidence="3">100111</strain>
    </source>
</reference>